<evidence type="ECO:0000256" key="2">
    <source>
        <dbReference type="ARBA" id="ARBA00022723"/>
    </source>
</evidence>
<dbReference type="CDD" id="cd09272">
    <property type="entry name" value="RNase_HI_RT_Ty1"/>
    <property type="match status" value="1"/>
</dbReference>
<dbReference type="InterPro" id="IPR054722">
    <property type="entry name" value="PolX-like_BBD"/>
</dbReference>
<dbReference type="GO" id="GO:0046872">
    <property type="term" value="F:metal ion binding"/>
    <property type="evidence" value="ECO:0007669"/>
    <property type="project" value="UniProtKB-KW"/>
</dbReference>
<feature type="region of interest" description="Disordered" evidence="5">
    <location>
        <begin position="1049"/>
        <end position="1069"/>
    </location>
</feature>
<dbReference type="SUPFAM" id="SSF53098">
    <property type="entry name" value="Ribonuclease H-like"/>
    <property type="match status" value="1"/>
</dbReference>
<dbReference type="Proteomes" id="UP001229421">
    <property type="component" value="Unassembled WGS sequence"/>
</dbReference>
<keyword evidence="4" id="KW-0378">Hydrolase</keyword>
<feature type="compositionally biased region" description="Low complexity" evidence="5">
    <location>
        <begin position="450"/>
        <end position="464"/>
    </location>
</feature>
<comment type="caution">
    <text evidence="7">The sequence shown here is derived from an EMBL/GenBank/DDBJ whole genome shotgun (WGS) entry which is preliminary data.</text>
</comment>
<dbReference type="Pfam" id="PF14223">
    <property type="entry name" value="Retrotran_gag_2"/>
    <property type="match status" value="1"/>
</dbReference>
<evidence type="ECO:0000313" key="8">
    <source>
        <dbReference type="Proteomes" id="UP001229421"/>
    </source>
</evidence>
<evidence type="ECO:0000256" key="1">
    <source>
        <dbReference type="ARBA" id="ARBA00022670"/>
    </source>
</evidence>
<dbReference type="Gene3D" id="3.30.420.10">
    <property type="entry name" value="Ribonuclease H-like superfamily/Ribonuclease H"/>
    <property type="match status" value="1"/>
</dbReference>
<keyword evidence="3" id="KW-0064">Aspartyl protease</keyword>
<evidence type="ECO:0000256" key="3">
    <source>
        <dbReference type="ARBA" id="ARBA00022750"/>
    </source>
</evidence>
<evidence type="ECO:0000259" key="6">
    <source>
        <dbReference type="PROSITE" id="PS50994"/>
    </source>
</evidence>
<name>A0AAD8K2P6_TARER</name>
<proteinExistence type="predicted"/>
<feature type="region of interest" description="Disordered" evidence="5">
    <location>
        <begin position="1"/>
        <end position="37"/>
    </location>
</feature>
<dbReference type="Pfam" id="PF22936">
    <property type="entry name" value="Pol_BBD"/>
    <property type="match status" value="1"/>
</dbReference>
<accession>A0AAD8K2P6</accession>
<keyword evidence="1" id="KW-0645">Protease</keyword>
<dbReference type="GO" id="GO:0006508">
    <property type="term" value="P:proteolysis"/>
    <property type="evidence" value="ECO:0007669"/>
    <property type="project" value="UniProtKB-KW"/>
</dbReference>
<dbReference type="InterPro" id="IPR001584">
    <property type="entry name" value="Integrase_cat-core"/>
</dbReference>
<evidence type="ECO:0000256" key="4">
    <source>
        <dbReference type="ARBA" id="ARBA00022801"/>
    </source>
</evidence>
<dbReference type="EMBL" id="JAUHHV010000008">
    <property type="protein sequence ID" value="KAK1414673.1"/>
    <property type="molecule type" value="Genomic_DNA"/>
</dbReference>
<evidence type="ECO:0000256" key="5">
    <source>
        <dbReference type="SAM" id="MobiDB-lite"/>
    </source>
</evidence>
<dbReference type="InterPro" id="IPR039537">
    <property type="entry name" value="Retrotran_Ty1/copia-like"/>
</dbReference>
<evidence type="ECO:0000313" key="7">
    <source>
        <dbReference type="EMBL" id="KAK1414673.1"/>
    </source>
</evidence>
<dbReference type="GO" id="GO:0004190">
    <property type="term" value="F:aspartic-type endopeptidase activity"/>
    <property type="evidence" value="ECO:0007669"/>
    <property type="project" value="UniProtKB-KW"/>
</dbReference>
<feature type="compositionally biased region" description="Acidic residues" evidence="5">
    <location>
        <begin position="1"/>
        <end position="11"/>
    </location>
</feature>
<dbReference type="SUPFAM" id="SSF56672">
    <property type="entry name" value="DNA/RNA polymerases"/>
    <property type="match status" value="1"/>
</dbReference>
<dbReference type="InterPro" id="IPR057670">
    <property type="entry name" value="SH3_retrovirus"/>
</dbReference>
<feature type="domain" description="Integrase catalytic" evidence="6">
    <location>
        <begin position="707"/>
        <end position="881"/>
    </location>
</feature>
<dbReference type="PROSITE" id="PS50994">
    <property type="entry name" value="INTEGRASE"/>
    <property type="match status" value="1"/>
</dbReference>
<dbReference type="InterPro" id="IPR012337">
    <property type="entry name" value="RNaseH-like_sf"/>
</dbReference>
<dbReference type="InterPro" id="IPR043502">
    <property type="entry name" value="DNA/RNA_pol_sf"/>
</dbReference>
<gene>
    <name evidence="7" type="ORF">QVD17_30423</name>
</gene>
<dbReference type="InterPro" id="IPR013103">
    <property type="entry name" value="RVT_2"/>
</dbReference>
<dbReference type="PANTHER" id="PTHR42648:SF28">
    <property type="entry name" value="TRANSPOSON-ENCODED PROTEIN WITH RIBONUCLEASE H-LIKE AND RETROVIRUS ZINC FINGER-LIKE DOMAINS"/>
    <property type="match status" value="1"/>
</dbReference>
<dbReference type="InterPro" id="IPR025724">
    <property type="entry name" value="GAG-pre-integrase_dom"/>
</dbReference>
<dbReference type="GO" id="GO:0003676">
    <property type="term" value="F:nucleic acid binding"/>
    <property type="evidence" value="ECO:0007669"/>
    <property type="project" value="InterPro"/>
</dbReference>
<dbReference type="PANTHER" id="PTHR42648">
    <property type="entry name" value="TRANSPOSASE, PUTATIVE-RELATED"/>
    <property type="match status" value="1"/>
</dbReference>
<keyword evidence="8" id="KW-1185">Reference proteome</keyword>
<protein>
    <recommendedName>
        <fullName evidence="6">Integrase catalytic domain-containing protein</fullName>
    </recommendedName>
</protein>
<dbReference type="InterPro" id="IPR036397">
    <property type="entry name" value="RNaseH_sf"/>
</dbReference>
<keyword evidence="2" id="KW-0479">Metal-binding</keyword>
<feature type="region of interest" description="Disordered" evidence="5">
    <location>
        <begin position="439"/>
        <end position="464"/>
    </location>
</feature>
<dbReference type="Pfam" id="PF07727">
    <property type="entry name" value="RVT_2"/>
    <property type="match status" value="1"/>
</dbReference>
<organism evidence="7 8">
    <name type="scientific">Tagetes erecta</name>
    <name type="common">African marigold</name>
    <dbReference type="NCBI Taxonomy" id="13708"/>
    <lineage>
        <taxon>Eukaryota</taxon>
        <taxon>Viridiplantae</taxon>
        <taxon>Streptophyta</taxon>
        <taxon>Embryophyta</taxon>
        <taxon>Tracheophyta</taxon>
        <taxon>Spermatophyta</taxon>
        <taxon>Magnoliopsida</taxon>
        <taxon>eudicotyledons</taxon>
        <taxon>Gunneridae</taxon>
        <taxon>Pentapetalae</taxon>
        <taxon>asterids</taxon>
        <taxon>campanulids</taxon>
        <taxon>Asterales</taxon>
        <taxon>Asteraceae</taxon>
        <taxon>Asteroideae</taxon>
        <taxon>Heliantheae alliance</taxon>
        <taxon>Tageteae</taxon>
        <taxon>Tagetes</taxon>
    </lineage>
</organism>
<dbReference type="GO" id="GO:0015074">
    <property type="term" value="P:DNA integration"/>
    <property type="evidence" value="ECO:0007669"/>
    <property type="project" value="InterPro"/>
</dbReference>
<dbReference type="Pfam" id="PF25597">
    <property type="entry name" value="SH3_retrovirus"/>
    <property type="match status" value="1"/>
</dbReference>
<reference evidence="7" key="1">
    <citation type="journal article" date="2023" name="bioRxiv">
        <title>Improved chromosome-level genome assembly for marigold (Tagetes erecta).</title>
        <authorList>
            <person name="Jiang F."/>
            <person name="Yuan L."/>
            <person name="Wang S."/>
            <person name="Wang H."/>
            <person name="Xu D."/>
            <person name="Wang A."/>
            <person name="Fan W."/>
        </authorList>
    </citation>
    <scope>NUCLEOTIDE SEQUENCE</scope>
    <source>
        <strain evidence="7">WSJ</strain>
        <tissue evidence="7">Leaf</tissue>
    </source>
</reference>
<sequence length="1608" mass="181595">MEVDVGDEDSGSDGNSYESLVVSPPEGESSKANDDVEVPLFMENRTDVNRGATDLDREILEDSYEQYIEMCVIHVPIVGNEPVVGCGPNGEGKVILSKIGSIMMNGPLIEASVAKRNNEGNEGLSSLDGVSIDFIKPSKVQEPKVLRNRDNRKTSVYVGKVGLNSYCKRIWWGVLEGKCSGSVVEADAMMEVGGEMSFRVEWGTSIRGNAQKKWVQGIKKDFNVGFIASNLVIEPLTGDNFTAWKDSLMLYLSWMDFDHALDEAAPKKLTDESTDEEKATHEKWTRSNRMCLMLIKNSISISIRGAIPESNNAKTYLNSVEEQFKGTSKAYASTLILKLVTMKYDGIGGVREHIMKMHNMANKLKGLEMSISEGFLVHFIMTSLPHQFDAFKINYNTQKDKWKMSELIAMCVQEEERLKLDKLDTAYFITADAKRKGKFQRKEAPKVQKKSNSSTASSSKNSSGKPYCKFFRKEGHRQTDCPEFKEWLAKKGNHLNVLTESFNLNVPSNTWWFDSGSTVHVTNSTQGFLTIQRLERNQRTLKVGDERKVAVKAVGTYQLIMKTGLCIKLYDTLYIPEITRNLVSGPKLDMDGFEYSHGHGKLTISFNSQVFGYGFLDDGLYRLELDDNFSKSLLSYNISENITKTKRKRDLETSSMLWHQRLGHISRERLSRLVKNEVLPSLDFSDFRTCVKCLKGKMTTGNKKGATRSSKLLELIHTDISGPYPPGITGHTSFITFIDDYSRYMYLYLIKEKSESLATFKSYKTEVENQLDLKIKVVRSDRGGEYYGRHTDVGQAPGPFYEFCKDQGIINQYTMPGTPQENGVAERRNRTLMDMVRSMMANSNLPLFLWTEALKTAVHILNRVPSKSVPKTPYEIWTGKKPSLNYMKVWGCIAEAKLYNPFIKKLDMKTVTCYFIGYPNHSKGHIFYCPSHVTRIVETKHAKFLEDFKESGSNEDPYHDLQEVQEAGEKHLSLTIPPVIPLVHDVAQHIPASIPGPDVTSGIRATPVPFGMVGQTSSRMGPDVTIPAQSNPITVPQQTQSQNIQLQLDAEPDNPPRRSSRQRKPTNYDDYETYLGEAVAEELIDPTSYHEAITSYQSSEWKKAMIDELDSMKKNEVWDLVELPEGVKPVGCKWNFKIKLDPNGKLNRFKARLVAKGYAQKEGIDYHETFSPVSRKDSLRIVMALVAHFDLELHQMDVKTAFLNGDLNEDVFMKQPDGFIPEGKEHLVCKLKKSIYGLKQASRQWYLKFDEAMKKQGFVKNQVDQCTYLKISGSNFTIPVLYVDDILLASNNLDMLHESKRSLSLNFDMKDLGEASYVIGIEIHRDRPNGILGLSQKAYIERVLTRYNMHHSSPSVAPVVKGDVFGSFQCPKTEVEKEQMRMIPYASVVGSLMYAQVCTRPDIAYVTGMLGRYQTNPGLDHWKAAKKVLRYLQGTKDYNLTYRRSDSLEVVGYSDSDFAKCKDDKKSTSGYIFMLAGGPISWKSHKQQLTSTSTMMAEYIAVYNATCHGMLLRNLIAGLKIVDSISRPLKLYCDNSAAVNFSNSNSSTGAGLYLDTKYLFVRERVEEGKLCIEFISTHNMLADPMTKGLPPKMFEEHVSKMGLSKDLI</sequence>
<dbReference type="Pfam" id="PF13976">
    <property type="entry name" value="gag_pre-integrs"/>
    <property type="match status" value="1"/>
</dbReference>